<reference evidence="1" key="1">
    <citation type="submission" date="2020-08" db="EMBL/GenBank/DDBJ databases">
        <title>Multicomponent nature underlies the extraordinary mechanical properties of spider dragline silk.</title>
        <authorList>
            <person name="Kono N."/>
            <person name="Nakamura H."/>
            <person name="Mori M."/>
            <person name="Yoshida Y."/>
            <person name="Ohtoshi R."/>
            <person name="Malay A.D."/>
            <person name="Moran D.A.P."/>
            <person name="Tomita M."/>
            <person name="Numata K."/>
            <person name="Arakawa K."/>
        </authorList>
    </citation>
    <scope>NUCLEOTIDE SEQUENCE</scope>
</reference>
<dbReference type="EMBL" id="BMAW01084294">
    <property type="protein sequence ID" value="GFU37923.1"/>
    <property type="molecule type" value="Genomic_DNA"/>
</dbReference>
<gene>
    <name evidence="1" type="ORF">NPIL_653641</name>
</gene>
<evidence type="ECO:0000313" key="1">
    <source>
        <dbReference type="EMBL" id="GFU37923.1"/>
    </source>
</evidence>
<keyword evidence="2" id="KW-1185">Reference proteome</keyword>
<name>A0A8X6QUZ2_NEPPI</name>
<comment type="caution">
    <text evidence="1">The sequence shown here is derived from an EMBL/GenBank/DDBJ whole genome shotgun (WGS) entry which is preliminary data.</text>
</comment>
<proteinExistence type="predicted"/>
<sequence length="104" mass="11858">MICVEKGKVNKRNPCSGMLDKNNCEMQVLASRLEHGVSKTAEVLEHSHWRRNWKRILKAASISFHKPILQKISPYCLCNFSIFLTSPKEKHPGSSQAEVTLKHT</sequence>
<accession>A0A8X6QUZ2</accession>
<evidence type="ECO:0000313" key="2">
    <source>
        <dbReference type="Proteomes" id="UP000887013"/>
    </source>
</evidence>
<organism evidence="1 2">
    <name type="scientific">Nephila pilipes</name>
    <name type="common">Giant wood spider</name>
    <name type="synonym">Nephila maculata</name>
    <dbReference type="NCBI Taxonomy" id="299642"/>
    <lineage>
        <taxon>Eukaryota</taxon>
        <taxon>Metazoa</taxon>
        <taxon>Ecdysozoa</taxon>
        <taxon>Arthropoda</taxon>
        <taxon>Chelicerata</taxon>
        <taxon>Arachnida</taxon>
        <taxon>Araneae</taxon>
        <taxon>Araneomorphae</taxon>
        <taxon>Entelegynae</taxon>
        <taxon>Araneoidea</taxon>
        <taxon>Nephilidae</taxon>
        <taxon>Nephila</taxon>
    </lineage>
</organism>
<dbReference type="Proteomes" id="UP000887013">
    <property type="component" value="Unassembled WGS sequence"/>
</dbReference>
<dbReference type="AlphaFoldDB" id="A0A8X6QUZ2"/>
<protein>
    <submittedName>
        <fullName evidence="1">Uncharacterized protein</fullName>
    </submittedName>
</protein>